<dbReference type="InParanoid" id="A0A545AQ99"/>
<comment type="caution">
    <text evidence="1">The sequence shown here is derived from an EMBL/GenBank/DDBJ whole genome shotgun (WGS) entry which is preliminary data.</text>
</comment>
<dbReference type="InterPro" id="IPR006764">
    <property type="entry name" value="SAM_dep_MeTrfase_SAV2177_type"/>
</dbReference>
<dbReference type="InterPro" id="IPR029063">
    <property type="entry name" value="SAM-dependent_MTases_sf"/>
</dbReference>
<dbReference type="SUPFAM" id="SSF53335">
    <property type="entry name" value="S-adenosyl-L-methionine-dependent methyltransferases"/>
    <property type="match status" value="1"/>
</dbReference>
<proteinExistence type="predicted"/>
<dbReference type="AlphaFoldDB" id="A0A545AQ99"/>
<dbReference type="RefSeq" id="WP_142706182.1">
    <property type="nucleotide sequence ID" value="NZ_VIRS01000013.1"/>
</dbReference>
<dbReference type="GO" id="GO:0008168">
    <property type="term" value="F:methyltransferase activity"/>
    <property type="evidence" value="ECO:0007669"/>
    <property type="project" value="UniProtKB-KW"/>
</dbReference>
<sequence length="263" mass="28630">MTPDAIRTDVAHSARMYDFLLGGKDNFEVDRQAVAQLLVASPQIRDLARDNRRFLRRAVRYLAGERGIRQFLDIGTGLPTSLNLHEVAQGVAPEAHVVYVDNDPLVLVHARALLASAPEGRTAYVEADLREPATILGAAELRDTLDLDRPIALSLLAILHFFTAEADPYGIVATLVDALPSGSALVISHATSDFLTEEMRRTAEIYQRQGIAGTARSHDEVLRFFDGLGLVDPGLVLVNDWRPDGESAPDAPRGIYGGVAFKP</sequence>
<evidence type="ECO:0000313" key="1">
    <source>
        <dbReference type="EMBL" id="TQS43484.1"/>
    </source>
</evidence>
<evidence type="ECO:0000313" key="2">
    <source>
        <dbReference type="Proteomes" id="UP000317982"/>
    </source>
</evidence>
<keyword evidence="1" id="KW-0489">Methyltransferase</keyword>
<keyword evidence="2" id="KW-1185">Reference proteome</keyword>
<reference evidence="1 2" key="1">
    <citation type="submission" date="2019-07" db="EMBL/GenBank/DDBJ databases">
        <title>Cryptosporangium phraense sp. nov., isolated from plant litter.</title>
        <authorList>
            <person name="Suriyachadkun C."/>
        </authorList>
    </citation>
    <scope>NUCLEOTIDE SEQUENCE [LARGE SCALE GENOMIC DNA]</scope>
    <source>
        <strain evidence="1 2">A-T 5661</strain>
    </source>
</reference>
<organism evidence="1 2">
    <name type="scientific">Cryptosporangium phraense</name>
    <dbReference type="NCBI Taxonomy" id="2593070"/>
    <lineage>
        <taxon>Bacteria</taxon>
        <taxon>Bacillati</taxon>
        <taxon>Actinomycetota</taxon>
        <taxon>Actinomycetes</taxon>
        <taxon>Cryptosporangiales</taxon>
        <taxon>Cryptosporangiaceae</taxon>
        <taxon>Cryptosporangium</taxon>
    </lineage>
</organism>
<dbReference type="EMBL" id="VIRS01000013">
    <property type="protein sequence ID" value="TQS43484.1"/>
    <property type="molecule type" value="Genomic_DNA"/>
</dbReference>
<protein>
    <submittedName>
        <fullName evidence="1">SAM-dependent methyltransferase</fullName>
    </submittedName>
</protein>
<accession>A0A545AQ99</accession>
<dbReference type="Proteomes" id="UP000317982">
    <property type="component" value="Unassembled WGS sequence"/>
</dbReference>
<dbReference type="OrthoDB" id="3215819at2"/>
<dbReference type="Pfam" id="PF04672">
    <property type="entry name" value="Methyltransf_19"/>
    <property type="match status" value="1"/>
</dbReference>
<dbReference type="GO" id="GO:0032259">
    <property type="term" value="P:methylation"/>
    <property type="evidence" value="ECO:0007669"/>
    <property type="project" value="UniProtKB-KW"/>
</dbReference>
<name>A0A545AQ99_9ACTN</name>
<dbReference type="Gene3D" id="3.40.50.150">
    <property type="entry name" value="Vaccinia Virus protein VP39"/>
    <property type="match status" value="1"/>
</dbReference>
<dbReference type="PIRSF" id="PIRSF017393">
    <property type="entry name" value="MTase_SAV2177"/>
    <property type="match status" value="1"/>
</dbReference>
<keyword evidence="1" id="KW-0808">Transferase</keyword>
<gene>
    <name evidence="1" type="ORF">FL583_19870</name>
</gene>